<protein>
    <submittedName>
        <fullName evidence="3">Uncharacterized protein</fullName>
    </submittedName>
</protein>
<organism evidence="3 4">
    <name type="scientific">Adineta ricciae</name>
    <name type="common">Rotifer</name>
    <dbReference type="NCBI Taxonomy" id="249248"/>
    <lineage>
        <taxon>Eukaryota</taxon>
        <taxon>Metazoa</taxon>
        <taxon>Spiralia</taxon>
        <taxon>Gnathifera</taxon>
        <taxon>Rotifera</taxon>
        <taxon>Eurotatoria</taxon>
        <taxon>Bdelloidea</taxon>
        <taxon>Adinetida</taxon>
        <taxon>Adinetidae</taxon>
        <taxon>Adineta</taxon>
    </lineage>
</organism>
<evidence type="ECO:0000256" key="1">
    <source>
        <dbReference type="SAM" id="Coils"/>
    </source>
</evidence>
<feature type="compositionally biased region" description="Low complexity" evidence="2">
    <location>
        <begin position="106"/>
        <end position="118"/>
    </location>
</feature>
<evidence type="ECO:0000313" key="4">
    <source>
        <dbReference type="Proteomes" id="UP000663852"/>
    </source>
</evidence>
<reference evidence="3" key="1">
    <citation type="submission" date="2021-02" db="EMBL/GenBank/DDBJ databases">
        <authorList>
            <person name="Nowell W R."/>
        </authorList>
    </citation>
    <scope>NUCLEOTIDE SEQUENCE</scope>
</reference>
<dbReference type="EMBL" id="CAJNOJ010000243">
    <property type="protein sequence ID" value="CAF1330133.1"/>
    <property type="molecule type" value="Genomic_DNA"/>
</dbReference>
<sequence>MRSNRSNQRSKVLSTISIYAPLTSVDFHPNGSLVAVGTMGQNASVYDLRDPKNKLAHLVNADHGNVYSVRYETSQSSTLQRPTTLSQETSKGMSTFAQQTTRSRHTSSSSIQSPTTTIDSVTTNRSYGTQPRTGQSRERTLSSLSSTTTKSNTPTITSNNTTINDQSSSSPRQHRNDRSEPISTSSGNTNDCMSFEDFAQLCGVSSRTPIENGHKPDRTNEMSESLKTLLDNRVDCLREDFKDDLAQTKLSMQMNFIVELEKLRNDLMKQIESHSLNAQLIDEIERLRAENKRLRQLQPRI</sequence>
<dbReference type="SUPFAM" id="SSF50978">
    <property type="entry name" value="WD40 repeat-like"/>
    <property type="match status" value="1"/>
</dbReference>
<dbReference type="InterPro" id="IPR015943">
    <property type="entry name" value="WD40/YVTN_repeat-like_dom_sf"/>
</dbReference>
<evidence type="ECO:0000313" key="3">
    <source>
        <dbReference type="EMBL" id="CAF1330133.1"/>
    </source>
</evidence>
<feature type="compositionally biased region" description="Low complexity" evidence="2">
    <location>
        <begin position="141"/>
        <end position="170"/>
    </location>
</feature>
<feature type="coiled-coil region" evidence="1">
    <location>
        <begin position="257"/>
        <end position="297"/>
    </location>
</feature>
<dbReference type="AlphaFoldDB" id="A0A815FSH9"/>
<proteinExistence type="predicted"/>
<gene>
    <name evidence="3" type="ORF">EDS130_LOCUS32143</name>
</gene>
<dbReference type="InterPro" id="IPR036322">
    <property type="entry name" value="WD40_repeat_dom_sf"/>
</dbReference>
<accession>A0A815FSH9</accession>
<keyword evidence="1" id="KW-0175">Coiled coil</keyword>
<dbReference type="OrthoDB" id="1602884at2759"/>
<feature type="compositionally biased region" description="Polar residues" evidence="2">
    <location>
        <begin position="181"/>
        <end position="190"/>
    </location>
</feature>
<dbReference type="Proteomes" id="UP000663852">
    <property type="component" value="Unassembled WGS sequence"/>
</dbReference>
<name>A0A815FSH9_ADIRI</name>
<feature type="region of interest" description="Disordered" evidence="2">
    <location>
        <begin position="72"/>
        <end position="190"/>
    </location>
</feature>
<comment type="caution">
    <text evidence="3">The sequence shown here is derived from an EMBL/GenBank/DDBJ whole genome shotgun (WGS) entry which is preliminary data.</text>
</comment>
<dbReference type="Gene3D" id="2.130.10.10">
    <property type="entry name" value="YVTN repeat-like/Quinoprotein amine dehydrogenase"/>
    <property type="match status" value="1"/>
</dbReference>
<feature type="compositionally biased region" description="Polar residues" evidence="2">
    <location>
        <begin position="72"/>
        <end position="98"/>
    </location>
</feature>
<evidence type="ECO:0000256" key="2">
    <source>
        <dbReference type="SAM" id="MobiDB-lite"/>
    </source>
</evidence>
<feature type="compositionally biased region" description="Polar residues" evidence="2">
    <location>
        <begin position="119"/>
        <end position="134"/>
    </location>
</feature>